<feature type="signal peptide" evidence="1">
    <location>
        <begin position="1"/>
        <end position="19"/>
    </location>
</feature>
<name>A0A5D0R8A7_9RHOB</name>
<keyword evidence="1" id="KW-0732">Signal</keyword>
<protein>
    <submittedName>
        <fullName evidence="2">Uncharacterized protein</fullName>
    </submittedName>
</protein>
<evidence type="ECO:0000313" key="3">
    <source>
        <dbReference type="Proteomes" id="UP000322080"/>
    </source>
</evidence>
<comment type="caution">
    <text evidence="2">The sequence shown here is derived from an EMBL/GenBank/DDBJ whole genome shotgun (WGS) entry which is preliminary data.</text>
</comment>
<proteinExistence type="predicted"/>
<dbReference type="Gene3D" id="3.90.10.10">
    <property type="entry name" value="Cytochrome C3"/>
    <property type="match status" value="1"/>
</dbReference>
<dbReference type="EMBL" id="VSIY01000015">
    <property type="protein sequence ID" value="TYB77673.1"/>
    <property type="molecule type" value="Genomic_DNA"/>
</dbReference>
<gene>
    <name evidence="2" type="ORF">FVF75_15560</name>
</gene>
<dbReference type="AlphaFoldDB" id="A0A5D0R8A7"/>
<evidence type="ECO:0000313" key="2">
    <source>
        <dbReference type="EMBL" id="TYB77673.1"/>
    </source>
</evidence>
<sequence>MRLVFAFLAAMGIAGVAAAEGPRPIVPAATGEPHPEGNEYWRKHHMELMRHDRDLTLREGVRDIEASLGQCFDCHAVQDETGAQLTAADEGHFCRVCHDYAAVQVDCFTCHRSTPDGDKLYRTMATPADHNSIAAYLARLSEEETE</sequence>
<organism evidence="2 3">
    <name type="scientific">Maritimibacter fusiformis</name>
    <dbReference type="NCBI Taxonomy" id="2603819"/>
    <lineage>
        <taxon>Bacteria</taxon>
        <taxon>Pseudomonadati</taxon>
        <taxon>Pseudomonadota</taxon>
        <taxon>Alphaproteobacteria</taxon>
        <taxon>Rhodobacterales</taxon>
        <taxon>Roseobacteraceae</taxon>
        <taxon>Maritimibacter</taxon>
    </lineage>
</organism>
<dbReference type="SUPFAM" id="SSF48695">
    <property type="entry name" value="Multiheme cytochromes"/>
    <property type="match status" value="1"/>
</dbReference>
<evidence type="ECO:0000256" key="1">
    <source>
        <dbReference type="SAM" id="SignalP"/>
    </source>
</evidence>
<accession>A0A5D0R8A7</accession>
<keyword evidence="3" id="KW-1185">Reference proteome</keyword>
<reference evidence="2 3" key="1">
    <citation type="submission" date="2019-08" db="EMBL/GenBank/DDBJ databases">
        <title>Identification of a novel species of the genus Boseongicola.</title>
        <authorList>
            <person name="Zhang X.-Q."/>
        </authorList>
    </citation>
    <scope>NUCLEOTIDE SEQUENCE [LARGE SCALE GENOMIC DNA]</scope>
    <source>
        <strain evidence="2 3">HY14</strain>
    </source>
</reference>
<dbReference type="RefSeq" id="WP_148379668.1">
    <property type="nucleotide sequence ID" value="NZ_VSIY01000015.1"/>
</dbReference>
<dbReference type="Proteomes" id="UP000322080">
    <property type="component" value="Unassembled WGS sequence"/>
</dbReference>
<dbReference type="InterPro" id="IPR036280">
    <property type="entry name" value="Multihaem_cyt_sf"/>
</dbReference>
<feature type="chain" id="PRO_5023143872" evidence="1">
    <location>
        <begin position="20"/>
        <end position="146"/>
    </location>
</feature>